<dbReference type="InterPro" id="IPR027417">
    <property type="entry name" value="P-loop_NTPase"/>
</dbReference>
<evidence type="ECO:0000313" key="11">
    <source>
        <dbReference type="EMBL" id="MEB3959092.1"/>
    </source>
</evidence>
<sequence length="324" mass="34908">MTYAIETEGLVKRFGKVTALSGLDLVARQGTVLGVLGPNGAGKTTAVRILASLMPPDEGTARVCGFDVARDPREVRRLIGLTGQYAAIDEQLTGAQNISMVARLLGFKRPAAKRRTAELLERFGLGHAADRKAQTYSGGMRRRLDLAVSLVGDPAVLYLDEPTTGLDPESRHELWDIVRGLVTNGSTVLLTTQYLEEADRLADDIVVIDGGAAIATGTPEELKAKTDRQTLEIQPAAAGDLEATLRIVEELSGVRPLADGSRLRIQVNDSALPSAVLRRLDESGIEVTELALRQPSLDEVFLSLTGTQGRKNRELADRMERSSS</sequence>
<dbReference type="PANTHER" id="PTHR42711">
    <property type="entry name" value="ABC TRANSPORTER ATP-BINDING PROTEIN"/>
    <property type="match status" value="1"/>
</dbReference>
<keyword evidence="2" id="KW-0813">Transport</keyword>
<keyword evidence="5 11" id="KW-0067">ATP-binding</keyword>
<keyword evidence="4" id="KW-0547">Nucleotide-binding</keyword>
<dbReference type="RefSeq" id="WP_324766079.1">
    <property type="nucleotide sequence ID" value="NZ_BAAATS010000038.1"/>
</dbReference>
<evidence type="ECO:0000256" key="9">
    <source>
        <dbReference type="ARBA" id="ARBA00049985"/>
    </source>
</evidence>
<dbReference type="PROSITE" id="PS50893">
    <property type="entry name" value="ABC_TRANSPORTER_2"/>
    <property type="match status" value="1"/>
</dbReference>
<protein>
    <submittedName>
        <fullName evidence="11">ATP-binding cassette domain-containing protein</fullName>
    </submittedName>
</protein>
<keyword evidence="6" id="KW-1278">Translocase</keyword>
<evidence type="ECO:0000256" key="1">
    <source>
        <dbReference type="ARBA" id="ARBA00004413"/>
    </source>
</evidence>
<dbReference type="SUPFAM" id="SSF52540">
    <property type="entry name" value="P-loop containing nucleoside triphosphate hydrolases"/>
    <property type="match status" value="1"/>
</dbReference>
<organism evidence="11 12">
    <name type="scientific">Streptomyces kunmingensis</name>
    <dbReference type="NCBI Taxonomy" id="68225"/>
    <lineage>
        <taxon>Bacteria</taxon>
        <taxon>Bacillati</taxon>
        <taxon>Actinomycetota</taxon>
        <taxon>Actinomycetes</taxon>
        <taxon>Kitasatosporales</taxon>
        <taxon>Streptomycetaceae</taxon>
        <taxon>Streptomyces</taxon>
    </lineage>
</organism>
<evidence type="ECO:0000256" key="3">
    <source>
        <dbReference type="ARBA" id="ARBA00022475"/>
    </source>
</evidence>
<evidence type="ECO:0000256" key="8">
    <source>
        <dbReference type="ARBA" id="ARBA00023251"/>
    </source>
</evidence>
<dbReference type="InterPro" id="IPR025302">
    <property type="entry name" value="DrrA1/2-like_C"/>
</dbReference>
<keyword evidence="3" id="KW-1003">Cell membrane</keyword>
<evidence type="ECO:0000256" key="6">
    <source>
        <dbReference type="ARBA" id="ARBA00022967"/>
    </source>
</evidence>
<dbReference type="Gene3D" id="3.40.50.300">
    <property type="entry name" value="P-loop containing nucleotide triphosphate hydrolases"/>
    <property type="match status" value="1"/>
</dbReference>
<dbReference type="Pfam" id="PF00005">
    <property type="entry name" value="ABC_tran"/>
    <property type="match status" value="1"/>
</dbReference>
<feature type="domain" description="ABC transporter" evidence="10">
    <location>
        <begin position="5"/>
        <end position="235"/>
    </location>
</feature>
<dbReference type="PANTHER" id="PTHR42711:SF19">
    <property type="entry name" value="DOXORUBICIN RESISTANCE ATP-BINDING PROTEIN DRRA"/>
    <property type="match status" value="1"/>
</dbReference>
<dbReference type="Proteomes" id="UP001352223">
    <property type="component" value="Unassembled WGS sequence"/>
</dbReference>
<dbReference type="EMBL" id="JAOZYB010000004">
    <property type="protein sequence ID" value="MEB3959092.1"/>
    <property type="molecule type" value="Genomic_DNA"/>
</dbReference>
<comment type="similarity">
    <text evidence="9">Belongs to the ABC transporter superfamily. Drug exporter-1 (DrugE1) (TC 3.A.1.105) family.</text>
</comment>
<keyword evidence="7" id="KW-0472">Membrane</keyword>
<dbReference type="InterPro" id="IPR003593">
    <property type="entry name" value="AAA+_ATPase"/>
</dbReference>
<evidence type="ECO:0000259" key="10">
    <source>
        <dbReference type="PROSITE" id="PS50893"/>
    </source>
</evidence>
<evidence type="ECO:0000256" key="2">
    <source>
        <dbReference type="ARBA" id="ARBA00022448"/>
    </source>
</evidence>
<reference evidence="11 12" key="1">
    <citation type="submission" date="2022-10" db="EMBL/GenBank/DDBJ databases">
        <authorList>
            <person name="Xie J."/>
            <person name="Shen N."/>
        </authorList>
    </citation>
    <scope>NUCLEOTIDE SEQUENCE [LARGE SCALE GENOMIC DNA]</scope>
    <source>
        <strain evidence="11 12">DSM 41681</strain>
    </source>
</reference>
<name>A0ABU6C307_9ACTN</name>
<dbReference type="Pfam" id="PF13732">
    <property type="entry name" value="DrrA1-3_C"/>
    <property type="match status" value="1"/>
</dbReference>
<comment type="caution">
    <text evidence="11">The sequence shown here is derived from an EMBL/GenBank/DDBJ whole genome shotgun (WGS) entry which is preliminary data.</text>
</comment>
<dbReference type="SMART" id="SM00382">
    <property type="entry name" value="AAA"/>
    <property type="match status" value="1"/>
</dbReference>
<evidence type="ECO:0000256" key="7">
    <source>
        <dbReference type="ARBA" id="ARBA00023136"/>
    </source>
</evidence>
<dbReference type="InterPro" id="IPR003439">
    <property type="entry name" value="ABC_transporter-like_ATP-bd"/>
</dbReference>
<dbReference type="GO" id="GO:0005524">
    <property type="term" value="F:ATP binding"/>
    <property type="evidence" value="ECO:0007669"/>
    <property type="project" value="UniProtKB-KW"/>
</dbReference>
<proteinExistence type="inferred from homology"/>
<dbReference type="InterPro" id="IPR050763">
    <property type="entry name" value="ABC_transporter_ATP-binding"/>
</dbReference>
<evidence type="ECO:0000256" key="4">
    <source>
        <dbReference type="ARBA" id="ARBA00022741"/>
    </source>
</evidence>
<keyword evidence="8" id="KW-0046">Antibiotic resistance</keyword>
<keyword evidence="12" id="KW-1185">Reference proteome</keyword>
<dbReference type="NCBIfam" id="TIGR01188">
    <property type="entry name" value="drrA"/>
    <property type="match status" value="1"/>
</dbReference>
<dbReference type="InterPro" id="IPR017871">
    <property type="entry name" value="ABC_transporter-like_CS"/>
</dbReference>
<evidence type="ECO:0000313" key="12">
    <source>
        <dbReference type="Proteomes" id="UP001352223"/>
    </source>
</evidence>
<evidence type="ECO:0000256" key="5">
    <source>
        <dbReference type="ARBA" id="ARBA00022840"/>
    </source>
</evidence>
<accession>A0ABU6C307</accession>
<comment type="subcellular location">
    <subcellularLocation>
        <location evidence="1">Cell membrane</location>
        <topology evidence="1">Peripheral membrane protein</topology>
        <orientation evidence="1">Cytoplasmic side</orientation>
    </subcellularLocation>
</comment>
<dbReference type="PROSITE" id="PS00211">
    <property type="entry name" value="ABC_TRANSPORTER_1"/>
    <property type="match status" value="1"/>
</dbReference>
<dbReference type="InterPro" id="IPR005894">
    <property type="entry name" value="DrrA"/>
</dbReference>
<gene>
    <name evidence="11" type="ORF">OKJ48_02295</name>
</gene>